<dbReference type="EMBL" id="CM055109">
    <property type="protein sequence ID" value="KAJ7523359.1"/>
    <property type="molecule type" value="Genomic_DNA"/>
</dbReference>
<keyword evidence="2" id="KW-1185">Reference proteome</keyword>
<organism evidence="1 2">
    <name type="scientific">Diphasiastrum complanatum</name>
    <name type="common">Issler's clubmoss</name>
    <name type="synonym">Lycopodium complanatum</name>
    <dbReference type="NCBI Taxonomy" id="34168"/>
    <lineage>
        <taxon>Eukaryota</taxon>
        <taxon>Viridiplantae</taxon>
        <taxon>Streptophyta</taxon>
        <taxon>Embryophyta</taxon>
        <taxon>Tracheophyta</taxon>
        <taxon>Lycopodiopsida</taxon>
        <taxon>Lycopodiales</taxon>
        <taxon>Lycopodiaceae</taxon>
        <taxon>Lycopodioideae</taxon>
        <taxon>Diphasiastrum</taxon>
    </lineage>
</organism>
<reference evidence="2" key="1">
    <citation type="journal article" date="2024" name="Proc. Natl. Acad. Sci. U.S.A.">
        <title>Extraordinary preservation of gene collinearity over three hundred million years revealed in homosporous lycophytes.</title>
        <authorList>
            <person name="Li C."/>
            <person name="Wickell D."/>
            <person name="Kuo L.Y."/>
            <person name="Chen X."/>
            <person name="Nie B."/>
            <person name="Liao X."/>
            <person name="Peng D."/>
            <person name="Ji J."/>
            <person name="Jenkins J."/>
            <person name="Williams M."/>
            <person name="Shu S."/>
            <person name="Plott C."/>
            <person name="Barry K."/>
            <person name="Rajasekar S."/>
            <person name="Grimwood J."/>
            <person name="Han X."/>
            <person name="Sun S."/>
            <person name="Hou Z."/>
            <person name="He W."/>
            <person name="Dai G."/>
            <person name="Sun C."/>
            <person name="Schmutz J."/>
            <person name="Leebens-Mack J.H."/>
            <person name="Li F.W."/>
            <person name="Wang L."/>
        </authorList>
    </citation>
    <scope>NUCLEOTIDE SEQUENCE [LARGE SCALE GENOMIC DNA]</scope>
    <source>
        <strain evidence="2">cv. PW_Plant_1</strain>
    </source>
</reference>
<gene>
    <name evidence="1" type="ORF">O6H91_18G048500</name>
</gene>
<proteinExistence type="predicted"/>
<evidence type="ECO:0000313" key="1">
    <source>
        <dbReference type="EMBL" id="KAJ7523359.1"/>
    </source>
</evidence>
<comment type="caution">
    <text evidence="1">The sequence shown here is derived from an EMBL/GenBank/DDBJ whole genome shotgun (WGS) entry which is preliminary data.</text>
</comment>
<sequence>MEMAFAAQAIPALFPRSSSSAILHLHPKPTFNSSLLTLPYRSASLLVRASSQQRERLQSLSGVVTDESVPEGHKGLHGFLYGDGEGDVHGAAGLGLGFAGRAGEDDGSSIMGWDEYVLPRETTKFAGVYAVYHETGMLQYVGYSRNVILSLKAHRSRIGKRKCSSVRVRVFSEAAMISRARLEEEQQRWLEASAVVPPGNSVESSMWEGNGDGASVVKVMSDKERSEYEEKKLKMRKAMGENLADDVEGEDDDARTRRIKLMKAMESDDWSSVIDGQSKETLGNKETPGMGETLDIVPEKIRLDPEVIVANQDQEQAINLEKIKSEKVPSSQVISPFEKPASQQNGGLYSAQIFEFTRENVDLVLNEVRPYLISDGGNVEVVSATDGVVSLRLQGACGTCPSSTSTMKMGIERVLKEKFGEVLKEVIQIDPQMLQATVAGINAHLDMLRPAIRNYGGMVEAVSVDIGIGQCEVKFNGPAPLGTGIQAAIKEKFPDIQNVVLLDSQ</sequence>
<protein>
    <submittedName>
        <fullName evidence="1">Uncharacterized protein</fullName>
    </submittedName>
</protein>
<evidence type="ECO:0000313" key="2">
    <source>
        <dbReference type="Proteomes" id="UP001162992"/>
    </source>
</evidence>
<name>A0ACC2B207_DIPCM</name>
<accession>A0ACC2B207</accession>
<dbReference type="Proteomes" id="UP001162992">
    <property type="component" value="Chromosome 18"/>
</dbReference>